<comment type="caution">
    <text evidence="1">The sequence shown here is derived from an EMBL/GenBank/DDBJ whole genome shotgun (WGS) entry which is preliminary data.</text>
</comment>
<accession>A0ABT8RBS5</accession>
<reference evidence="1" key="1">
    <citation type="submission" date="2023-07" db="EMBL/GenBank/DDBJ databases">
        <title>The genome sequence of Rhodocytophaga aerolata KACC 12507.</title>
        <authorList>
            <person name="Zhang X."/>
        </authorList>
    </citation>
    <scope>NUCLEOTIDE SEQUENCE</scope>
    <source>
        <strain evidence="1">KACC 12507</strain>
    </source>
</reference>
<proteinExistence type="predicted"/>
<dbReference type="EMBL" id="JAUKPO010000020">
    <property type="protein sequence ID" value="MDO1449520.1"/>
    <property type="molecule type" value="Genomic_DNA"/>
</dbReference>
<keyword evidence="2" id="KW-1185">Reference proteome</keyword>
<gene>
    <name evidence="1" type="ORF">Q0590_24805</name>
</gene>
<evidence type="ECO:0000313" key="2">
    <source>
        <dbReference type="Proteomes" id="UP001168528"/>
    </source>
</evidence>
<name>A0ABT8RBS5_9BACT</name>
<evidence type="ECO:0000313" key="1">
    <source>
        <dbReference type="EMBL" id="MDO1449520.1"/>
    </source>
</evidence>
<organism evidence="1 2">
    <name type="scientific">Rhodocytophaga aerolata</name>
    <dbReference type="NCBI Taxonomy" id="455078"/>
    <lineage>
        <taxon>Bacteria</taxon>
        <taxon>Pseudomonadati</taxon>
        <taxon>Bacteroidota</taxon>
        <taxon>Cytophagia</taxon>
        <taxon>Cytophagales</taxon>
        <taxon>Rhodocytophagaceae</taxon>
        <taxon>Rhodocytophaga</taxon>
    </lineage>
</organism>
<dbReference type="Proteomes" id="UP001168528">
    <property type="component" value="Unassembled WGS sequence"/>
</dbReference>
<protein>
    <submittedName>
        <fullName evidence="1">Uncharacterized protein</fullName>
    </submittedName>
</protein>
<sequence length="195" mass="21471">MLNLFSNFTTAGSNPLMGMIKGFVPIATQKLQAKIEEQEVQNGGKLLYMIYNEDVEGKLVTMISIYSFKDSSKGNLKEKINLKSYISNDEILDVVLKNADQALSEFGPLASMIKPHLSSINGEVLGSFLDQITSYLEEQSLLHNGKASIHLQVVKKKPVVQILSHAGGSLQGKPTQVEICTLETFASNLLDQYSF</sequence>
<dbReference type="RefSeq" id="WP_302040324.1">
    <property type="nucleotide sequence ID" value="NZ_JAUKPO010000020.1"/>
</dbReference>